<gene>
    <name evidence="1" type="ORF">ABE960_10865</name>
</gene>
<dbReference type="RefSeq" id="WP_349762287.1">
    <property type="nucleotide sequence ID" value="NZ_JBEGCJ010000004.1"/>
</dbReference>
<evidence type="ECO:0000313" key="2">
    <source>
        <dbReference type="Proteomes" id="UP001442468"/>
    </source>
</evidence>
<proteinExistence type="predicted"/>
<dbReference type="EMBL" id="JBEGCJ010000004">
    <property type="protein sequence ID" value="MEQ6918025.1"/>
    <property type="molecule type" value="Genomic_DNA"/>
</dbReference>
<organism evidence="1 2">
    <name type="scientific">Halomonas aquatica</name>
    <dbReference type="NCBI Taxonomy" id="3151123"/>
    <lineage>
        <taxon>Bacteria</taxon>
        <taxon>Pseudomonadati</taxon>
        <taxon>Pseudomonadota</taxon>
        <taxon>Gammaproteobacteria</taxon>
        <taxon>Oceanospirillales</taxon>
        <taxon>Halomonadaceae</taxon>
        <taxon>Halomonas</taxon>
    </lineage>
</organism>
<dbReference type="Proteomes" id="UP001442468">
    <property type="component" value="Unassembled WGS sequence"/>
</dbReference>
<protein>
    <submittedName>
        <fullName evidence="1">Uncharacterized protein</fullName>
    </submittedName>
</protein>
<reference evidence="1 2" key="1">
    <citation type="submission" date="2024-05" db="EMBL/GenBank/DDBJ databases">
        <title>Halomonas sp. SSM6 16S ribosomal RNA gene Genome sequencing and assembly.</title>
        <authorList>
            <person name="Yook S."/>
        </authorList>
    </citation>
    <scope>NUCLEOTIDE SEQUENCE [LARGE SCALE GENOMIC DNA]</scope>
    <source>
        <strain evidence="1 2">SSM6</strain>
    </source>
</reference>
<keyword evidence="2" id="KW-1185">Reference proteome</keyword>
<evidence type="ECO:0000313" key="1">
    <source>
        <dbReference type="EMBL" id="MEQ6918025.1"/>
    </source>
</evidence>
<comment type="caution">
    <text evidence="1">The sequence shown here is derived from an EMBL/GenBank/DDBJ whole genome shotgun (WGS) entry which is preliminary data.</text>
</comment>
<name>A0ABV1NGW1_9GAMM</name>
<accession>A0ABV1NGW1</accession>
<sequence length="221" mass="24710">MTDDSRPQLILPGSLLKRRLGLIEGAMPDPLPNQWAEHLELISKNGSLRGVDDLLALMLSELNRIQGQIDAYQEPDRHSETAMAAAMAELLDEWASPEQRGSLREVYFALLLGYLYGRLTKPGQKAMGEATKAHIKVLQADHKRRQGAQISAEASKAEAAGKKAEAKRIWDKLIREGRAEHGLPQLVQDRLAAQGIHVSVDTVTRWARIGGWRRKTKKRTR</sequence>